<reference evidence="1 2" key="1">
    <citation type="journal article" date="2010" name="Science">
        <title>Genomic comparison of the ants Camponotus floridanus and Harpegnathos saltator.</title>
        <authorList>
            <person name="Bonasio R."/>
            <person name="Zhang G."/>
            <person name="Ye C."/>
            <person name="Mutti N.S."/>
            <person name="Fang X."/>
            <person name="Qin N."/>
            <person name="Donahue G."/>
            <person name="Yang P."/>
            <person name="Li Q."/>
            <person name="Li C."/>
            <person name="Zhang P."/>
            <person name="Huang Z."/>
            <person name="Berger S.L."/>
            <person name="Reinberg D."/>
            <person name="Wang J."/>
            <person name="Liebig J."/>
        </authorList>
    </citation>
    <scope>NUCLEOTIDE SEQUENCE [LARGE SCALE GENOMIC DNA]</scope>
    <source>
        <strain evidence="2">C129</strain>
    </source>
</reference>
<dbReference type="AlphaFoldDB" id="E2ASW1"/>
<evidence type="ECO:0008006" key="3">
    <source>
        <dbReference type="Google" id="ProtNLM"/>
    </source>
</evidence>
<dbReference type="OMA" id="HFIYEKF"/>
<evidence type="ECO:0000313" key="2">
    <source>
        <dbReference type="Proteomes" id="UP000000311"/>
    </source>
</evidence>
<organism evidence="2">
    <name type="scientific">Camponotus floridanus</name>
    <name type="common">Florida carpenter ant</name>
    <dbReference type="NCBI Taxonomy" id="104421"/>
    <lineage>
        <taxon>Eukaryota</taxon>
        <taxon>Metazoa</taxon>
        <taxon>Ecdysozoa</taxon>
        <taxon>Arthropoda</taxon>
        <taxon>Hexapoda</taxon>
        <taxon>Insecta</taxon>
        <taxon>Pterygota</taxon>
        <taxon>Neoptera</taxon>
        <taxon>Endopterygota</taxon>
        <taxon>Hymenoptera</taxon>
        <taxon>Apocrita</taxon>
        <taxon>Aculeata</taxon>
        <taxon>Formicoidea</taxon>
        <taxon>Formicidae</taxon>
        <taxon>Formicinae</taxon>
        <taxon>Camponotus</taxon>
    </lineage>
</organism>
<sequence>LWESAVKSAKYYLQRIVGGSHLTFEELQTVLCEIEAVLNSRPLTHLSSDPNDLAYLTPGH</sequence>
<dbReference type="EMBL" id="GL442375">
    <property type="protein sequence ID" value="EFN63479.1"/>
    <property type="molecule type" value="Genomic_DNA"/>
</dbReference>
<dbReference type="InterPro" id="IPR036397">
    <property type="entry name" value="RNaseH_sf"/>
</dbReference>
<gene>
    <name evidence="1" type="ORF">EAG_07004</name>
</gene>
<dbReference type="Gene3D" id="3.30.420.10">
    <property type="entry name" value="Ribonuclease H-like superfamily/Ribonuclease H"/>
    <property type="match status" value="1"/>
</dbReference>
<dbReference type="Proteomes" id="UP000000311">
    <property type="component" value="Unassembled WGS sequence"/>
</dbReference>
<name>E2ASW1_CAMFO</name>
<dbReference type="GO" id="GO:0003676">
    <property type="term" value="F:nucleic acid binding"/>
    <property type="evidence" value="ECO:0007669"/>
    <property type="project" value="InterPro"/>
</dbReference>
<feature type="non-terminal residue" evidence="1">
    <location>
        <position position="60"/>
    </location>
</feature>
<evidence type="ECO:0000313" key="1">
    <source>
        <dbReference type="EMBL" id="EFN63479.1"/>
    </source>
</evidence>
<keyword evidence="2" id="KW-1185">Reference proteome</keyword>
<accession>E2ASW1</accession>
<dbReference type="InParanoid" id="E2ASW1"/>
<proteinExistence type="predicted"/>
<feature type="non-terminal residue" evidence="1">
    <location>
        <position position="1"/>
    </location>
</feature>
<protein>
    <recommendedName>
        <fullName evidence="3">Integrase catalytic domain-containing protein</fullName>
    </recommendedName>
</protein>
<dbReference type="OrthoDB" id="7543819at2759"/>